<sequence length="167" mass="19872">MLNFEDVLAQYEPMISATIRQLNIYREHEQYRQTGRVALWQAWQKFDKEKGNFTPYAYRSIRGAMMDEMKKENRFEQRFMPAENDMLTLWMEEDVSEDEGWVDRLSQVVDQLSEEEKQLLNWLYLERLPQAECAQKIGISVAGVKKRRQRLLEKLRGMVGEGVCIEV</sequence>
<dbReference type="SUPFAM" id="SSF88946">
    <property type="entry name" value="Sigma2 domain of RNA polymerase sigma factors"/>
    <property type="match status" value="1"/>
</dbReference>
<reference evidence="7 8" key="1">
    <citation type="submission" date="2020-08" db="EMBL/GenBank/DDBJ databases">
        <title>A Genomic Blueprint of the Chicken Gut Microbiome.</title>
        <authorList>
            <person name="Gilroy R."/>
            <person name="Ravi A."/>
            <person name="Getino M."/>
            <person name="Pursley I."/>
            <person name="Horton D.L."/>
            <person name="Alikhan N.-F."/>
            <person name="Baker D."/>
            <person name="Gharbi K."/>
            <person name="Hall N."/>
            <person name="Watson M."/>
            <person name="Adriaenssens E.M."/>
            <person name="Foster-Nyarko E."/>
            <person name="Jarju S."/>
            <person name="Secka A."/>
            <person name="Antonio M."/>
            <person name="Oren A."/>
            <person name="Chaudhuri R."/>
            <person name="La Ragione R.M."/>
            <person name="Hildebrand F."/>
            <person name="Pallen M.J."/>
        </authorList>
    </citation>
    <scope>NUCLEOTIDE SEQUENCE [LARGE SCALE GENOMIC DNA]</scope>
    <source>
        <strain evidence="7 8">Sa2YVA2</strain>
    </source>
</reference>
<dbReference type="InterPro" id="IPR014284">
    <property type="entry name" value="RNA_pol_sigma-70_dom"/>
</dbReference>
<dbReference type="EMBL" id="JACSQN010000006">
    <property type="protein sequence ID" value="MBD7984569.1"/>
    <property type="molecule type" value="Genomic_DNA"/>
</dbReference>
<dbReference type="SUPFAM" id="SSF88659">
    <property type="entry name" value="Sigma3 and sigma4 domains of RNA polymerase sigma factors"/>
    <property type="match status" value="1"/>
</dbReference>
<name>A0ABR8UAI3_9BACL</name>
<dbReference type="NCBIfam" id="TIGR02937">
    <property type="entry name" value="sigma70-ECF"/>
    <property type="match status" value="1"/>
</dbReference>
<keyword evidence="1" id="KW-0805">Transcription regulation</keyword>
<evidence type="ECO:0000256" key="1">
    <source>
        <dbReference type="ARBA" id="ARBA00023015"/>
    </source>
</evidence>
<comment type="caution">
    <text evidence="7">The sequence shown here is derived from an EMBL/GenBank/DDBJ whole genome shotgun (WGS) entry which is preliminary data.</text>
</comment>
<evidence type="ECO:0000259" key="6">
    <source>
        <dbReference type="Pfam" id="PF08281"/>
    </source>
</evidence>
<feature type="domain" description="RNA polymerase sigma-70 region 2" evidence="5">
    <location>
        <begin position="10"/>
        <end position="74"/>
    </location>
</feature>
<dbReference type="InterPro" id="IPR036388">
    <property type="entry name" value="WH-like_DNA-bd_sf"/>
</dbReference>
<evidence type="ECO:0000313" key="7">
    <source>
        <dbReference type="EMBL" id="MBD7984569.1"/>
    </source>
</evidence>
<gene>
    <name evidence="7" type="ORF">H9649_08255</name>
</gene>
<dbReference type="Gene3D" id="1.10.10.10">
    <property type="entry name" value="Winged helix-like DNA-binding domain superfamily/Winged helix DNA-binding domain"/>
    <property type="match status" value="1"/>
</dbReference>
<dbReference type="PANTHER" id="PTHR30385">
    <property type="entry name" value="SIGMA FACTOR F FLAGELLAR"/>
    <property type="match status" value="1"/>
</dbReference>
<dbReference type="Gene3D" id="1.10.1740.10">
    <property type="match status" value="1"/>
</dbReference>
<evidence type="ECO:0000259" key="5">
    <source>
        <dbReference type="Pfam" id="PF04542"/>
    </source>
</evidence>
<protein>
    <submittedName>
        <fullName evidence="7">Sigma-70 family RNA polymerase sigma factor</fullName>
    </submittedName>
</protein>
<proteinExistence type="predicted"/>
<dbReference type="Pfam" id="PF08281">
    <property type="entry name" value="Sigma70_r4_2"/>
    <property type="match status" value="1"/>
</dbReference>
<keyword evidence="2" id="KW-0731">Sigma factor</keyword>
<evidence type="ECO:0000256" key="3">
    <source>
        <dbReference type="ARBA" id="ARBA00023125"/>
    </source>
</evidence>
<evidence type="ECO:0000313" key="8">
    <source>
        <dbReference type="Proteomes" id="UP000626786"/>
    </source>
</evidence>
<organism evidence="7 8">
    <name type="scientific">Sporosarcina quadrami</name>
    <dbReference type="NCBI Taxonomy" id="2762234"/>
    <lineage>
        <taxon>Bacteria</taxon>
        <taxon>Bacillati</taxon>
        <taxon>Bacillota</taxon>
        <taxon>Bacilli</taxon>
        <taxon>Bacillales</taxon>
        <taxon>Caryophanaceae</taxon>
        <taxon>Sporosarcina</taxon>
    </lineage>
</organism>
<accession>A0ABR8UAI3</accession>
<keyword evidence="8" id="KW-1185">Reference proteome</keyword>
<dbReference type="Pfam" id="PF04542">
    <property type="entry name" value="Sigma70_r2"/>
    <property type="match status" value="1"/>
</dbReference>
<dbReference type="InterPro" id="IPR013249">
    <property type="entry name" value="RNA_pol_sigma70_r4_t2"/>
</dbReference>
<dbReference type="InterPro" id="IPR013325">
    <property type="entry name" value="RNA_pol_sigma_r2"/>
</dbReference>
<keyword evidence="4" id="KW-0804">Transcription</keyword>
<dbReference type="RefSeq" id="WP_191694267.1">
    <property type="nucleotide sequence ID" value="NZ_JACSQN010000006.1"/>
</dbReference>
<evidence type="ECO:0000256" key="2">
    <source>
        <dbReference type="ARBA" id="ARBA00023082"/>
    </source>
</evidence>
<feature type="domain" description="RNA polymerase sigma factor 70 region 4 type 2" evidence="6">
    <location>
        <begin position="104"/>
        <end position="155"/>
    </location>
</feature>
<dbReference type="InterPro" id="IPR013324">
    <property type="entry name" value="RNA_pol_sigma_r3/r4-like"/>
</dbReference>
<dbReference type="Proteomes" id="UP000626786">
    <property type="component" value="Unassembled WGS sequence"/>
</dbReference>
<keyword evidence="3" id="KW-0238">DNA-binding</keyword>
<evidence type="ECO:0000256" key="4">
    <source>
        <dbReference type="ARBA" id="ARBA00023163"/>
    </source>
</evidence>
<dbReference type="InterPro" id="IPR007627">
    <property type="entry name" value="RNA_pol_sigma70_r2"/>
</dbReference>